<evidence type="ECO:0000313" key="2">
    <source>
        <dbReference type="EMBL" id="QCQ47714.1"/>
    </source>
</evidence>
<geneLocation type="plasmid" evidence="2 3">
    <name>pBFS01_1</name>
</geneLocation>
<sequence length="148" mass="17567">MSKKERILFFGKYKGQEIKYIILTDIGYIVWCLENIKKFKLTDEEQAIYDAVAIRIRKSNWQWLMTFPIVLMYNHIKNRDAFERLETPFIENFAYIAFKESEKDNPICKSIEKYVTLKTHRSNIAEGFSAGDFVVYSIENFDESEHGL</sequence>
<dbReference type="Proteomes" id="UP000036847">
    <property type="component" value="Plasmid pBFS01_1"/>
</dbReference>
<proteinExistence type="predicted"/>
<protein>
    <recommendedName>
        <fullName evidence="1">Exodeoxyribonuclease X-like C-terminal domain-containing protein</fullName>
    </recommendedName>
</protein>
<dbReference type="RefSeq" id="WP_032535491.1">
    <property type="nucleotide sequence ID" value="NZ_CP036547.1"/>
</dbReference>
<name>A0AAE6EXI0_BACFG</name>
<dbReference type="EMBL" id="CP036547">
    <property type="protein sequence ID" value="QCQ47714.1"/>
    <property type="molecule type" value="Genomic_DNA"/>
</dbReference>
<evidence type="ECO:0000313" key="3">
    <source>
        <dbReference type="Proteomes" id="UP000036847"/>
    </source>
</evidence>
<reference evidence="2 3" key="1">
    <citation type="submission" date="2019-03" db="EMBL/GenBank/DDBJ databases">
        <title>Complete genome assembly of MDR B. fragilis.</title>
        <authorList>
            <person name="Sydenham T.V."/>
            <person name="Hasman H."/>
            <person name="Justesen U.S."/>
        </authorList>
    </citation>
    <scope>NUCLEOTIDE SEQUENCE [LARGE SCALE GENOMIC DNA]</scope>
    <source>
        <strain evidence="2 3">DCMSKEJBY0001B</strain>
        <plasmid evidence="2 3">pBFS01_1</plasmid>
    </source>
</reference>
<organism evidence="2 3">
    <name type="scientific">Bacteroides fragilis</name>
    <dbReference type="NCBI Taxonomy" id="817"/>
    <lineage>
        <taxon>Bacteria</taxon>
        <taxon>Pseudomonadati</taxon>
        <taxon>Bacteroidota</taxon>
        <taxon>Bacteroidia</taxon>
        <taxon>Bacteroidales</taxon>
        <taxon>Bacteroidaceae</taxon>
        <taxon>Bacteroides</taxon>
    </lineage>
</organism>
<evidence type="ECO:0000259" key="1">
    <source>
        <dbReference type="Pfam" id="PF20600"/>
    </source>
</evidence>
<dbReference type="AlphaFoldDB" id="A0AAE6EXI0"/>
<dbReference type="Pfam" id="PF20600">
    <property type="entry name" value="ExoX-like_C"/>
    <property type="match status" value="1"/>
</dbReference>
<keyword evidence="2" id="KW-0614">Plasmid</keyword>
<feature type="domain" description="Exodeoxyribonuclease X-like C-terminal" evidence="1">
    <location>
        <begin position="10"/>
        <end position="37"/>
    </location>
</feature>
<accession>A0AAE6EXI0</accession>
<gene>
    <name evidence="2" type="ORF">EC80_023250</name>
</gene>
<dbReference type="InterPro" id="IPR046768">
    <property type="entry name" value="ExoX-like_C"/>
</dbReference>